<dbReference type="Pfam" id="PF00155">
    <property type="entry name" value="Aminotran_1_2"/>
    <property type="match status" value="1"/>
</dbReference>
<dbReference type="InterPro" id="IPR015422">
    <property type="entry name" value="PyrdxlP-dep_Trfase_small"/>
</dbReference>
<evidence type="ECO:0000256" key="3">
    <source>
        <dbReference type="ARBA" id="ARBA00022576"/>
    </source>
</evidence>
<keyword evidence="5" id="KW-0663">Pyridoxal phosphate</keyword>
<dbReference type="InterPro" id="IPR004839">
    <property type="entry name" value="Aminotransferase_I/II_large"/>
</dbReference>
<dbReference type="HOGENOM" id="CLU_017584_4_3_9"/>
<dbReference type="CDD" id="cd00609">
    <property type="entry name" value="AAT_like"/>
    <property type="match status" value="1"/>
</dbReference>
<dbReference type="GO" id="GO:0030170">
    <property type="term" value="F:pyridoxal phosphate binding"/>
    <property type="evidence" value="ECO:0007669"/>
    <property type="project" value="InterPro"/>
</dbReference>
<dbReference type="EC" id="2.6.1.-" evidence="6"/>
<evidence type="ECO:0000256" key="6">
    <source>
        <dbReference type="RuleBase" id="RU000481"/>
    </source>
</evidence>
<dbReference type="AlphaFoldDB" id="D9SLZ2"/>
<evidence type="ECO:0000313" key="8">
    <source>
        <dbReference type="EMBL" id="ADL51723.1"/>
    </source>
</evidence>
<keyword evidence="9" id="KW-1185">Reference proteome</keyword>
<keyword evidence="3 6" id="KW-0032">Aminotransferase</keyword>
<dbReference type="EMBL" id="CP002160">
    <property type="protein sequence ID" value="ADL51723.1"/>
    <property type="molecule type" value="Genomic_DNA"/>
</dbReference>
<proteinExistence type="inferred from homology"/>
<dbReference type="PROSITE" id="PS00105">
    <property type="entry name" value="AA_TRANSFER_CLASS_1"/>
    <property type="match status" value="1"/>
</dbReference>
<dbReference type="KEGG" id="ccb:Clocel_1979"/>
<comment type="similarity">
    <text evidence="2 6">Belongs to the class-I pyridoxal-phosphate-dependent aminotransferase family.</text>
</comment>
<accession>D9SLZ2</accession>
<dbReference type="InterPro" id="IPR015424">
    <property type="entry name" value="PyrdxlP-dep_Trfase"/>
</dbReference>
<reference evidence="8 9" key="1">
    <citation type="submission" date="2010-08" db="EMBL/GenBank/DDBJ databases">
        <title>Complete sequence of Clostridium cellulovorans 743B.</title>
        <authorList>
            <consortium name="US DOE Joint Genome Institute"/>
            <person name="Lucas S."/>
            <person name="Copeland A."/>
            <person name="Lapidus A."/>
            <person name="Cheng J.-F."/>
            <person name="Bruce D."/>
            <person name="Goodwin L."/>
            <person name="Pitluck S."/>
            <person name="Chertkov O."/>
            <person name="Detter J.C."/>
            <person name="Han C."/>
            <person name="Tapia R."/>
            <person name="Land M."/>
            <person name="Hauser L."/>
            <person name="Chang Y.-J."/>
            <person name="Jeffries C."/>
            <person name="Kyrpides N."/>
            <person name="Ivanova N."/>
            <person name="Mikhailova N."/>
            <person name="Hemme C.L."/>
            <person name="Woyke T."/>
        </authorList>
    </citation>
    <scope>NUCLEOTIDE SEQUENCE [LARGE SCALE GENOMIC DNA]</scope>
    <source>
        <strain evidence="9">ATCC 35296 / DSM 3052 / OCM 3 / 743B</strain>
    </source>
</reference>
<evidence type="ECO:0000256" key="1">
    <source>
        <dbReference type="ARBA" id="ARBA00001933"/>
    </source>
</evidence>
<gene>
    <name evidence="8" type="ordered locus">Clocel_1979</name>
</gene>
<dbReference type="InterPro" id="IPR050596">
    <property type="entry name" value="AspAT/PAT-like"/>
</dbReference>
<dbReference type="GO" id="GO:0008483">
    <property type="term" value="F:transaminase activity"/>
    <property type="evidence" value="ECO:0007669"/>
    <property type="project" value="UniProtKB-KW"/>
</dbReference>
<keyword evidence="4 6" id="KW-0808">Transferase</keyword>
<dbReference type="InterPro" id="IPR004838">
    <property type="entry name" value="NHTrfase_class1_PyrdxlP-BS"/>
</dbReference>
<dbReference type="RefSeq" id="WP_010077056.1">
    <property type="nucleotide sequence ID" value="NC_014393.1"/>
</dbReference>
<dbReference type="InterPro" id="IPR015421">
    <property type="entry name" value="PyrdxlP-dep_Trfase_major"/>
</dbReference>
<dbReference type="Gene3D" id="3.40.640.10">
    <property type="entry name" value="Type I PLP-dependent aspartate aminotransferase-like (Major domain)"/>
    <property type="match status" value="1"/>
</dbReference>
<evidence type="ECO:0000256" key="5">
    <source>
        <dbReference type="ARBA" id="ARBA00022898"/>
    </source>
</evidence>
<dbReference type="PANTHER" id="PTHR46383:SF4">
    <property type="entry name" value="AMINOTRANSFERASE"/>
    <property type="match status" value="1"/>
</dbReference>
<dbReference type="Gene3D" id="3.90.1150.10">
    <property type="entry name" value="Aspartate Aminotransferase, domain 1"/>
    <property type="match status" value="1"/>
</dbReference>
<evidence type="ECO:0000259" key="7">
    <source>
        <dbReference type="Pfam" id="PF00155"/>
    </source>
</evidence>
<evidence type="ECO:0000256" key="4">
    <source>
        <dbReference type="ARBA" id="ARBA00022679"/>
    </source>
</evidence>
<dbReference type="GO" id="GO:0006520">
    <property type="term" value="P:amino acid metabolic process"/>
    <property type="evidence" value="ECO:0007669"/>
    <property type="project" value="InterPro"/>
</dbReference>
<dbReference type="SUPFAM" id="SSF53383">
    <property type="entry name" value="PLP-dependent transferases"/>
    <property type="match status" value="1"/>
</dbReference>
<evidence type="ECO:0000313" key="9">
    <source>
        <dbReference type="Proteomes" id="UP000002730"/>
    </source>
</evidence>
<protein>
    <recommendedName>
        <fullName evidence="6">Aminotransferase</fullName>
        <ecNumber evidence="6">2.6.1.-</ecNumber>
    </recommendedName>
</protein>
<evidence type="ECO:0000256" key="2">
    <source>
        <dbReference type="ARBA" id="ARBA00007441"/>
    </source>
</evidence>
<feature type="domain" description="Aminotransferase class I/classII large" evidence="7">
    <location>
        <begin position="31"/>
        <end position="374"/>
    </location>
</feature>
<dbReference type="STRING" id="573061.Clocel_1979"/>
<comment type="cofactor">
    <cofactor evidence="1 6">
        <name>pyridoxal 5'-phosphate</name>
        <dbReference type="ChEBI" id="CHEBI:597326"/>
    </cofactor>
</comment>
<dbReference type="eggNOG" id="COG0436">
    <property type="taxonomic scope" value="Bacteria"/>
</dbReference>
<dbReference type="PANTHER" id="PTHR46383">
    <property type="entry name" value="ASPARTATE AMINOTRANSFERASE"/>
    <property type="match status" value="1"/>
</dbReference>
<sequence length="386" mass="44219">MSKYISDNAKDMEFSGIRKFFNKVREVEGALSLTVGQPDFPVPPSIKEGVKRAIDENKTEYTANPGIIELREDISQYLKKFNINYSKEEICLTVGGSEALTCVFTTILNAGDKLLIPEISYPAYENCGKMRGVEVIRYPLDDEFQLDIKALEALIKEHKPKAMVLCYPSNPTGATLDISVIEELHKIIKANDMVVITDEIYSDIFYKEDYFSIAQYEDIKEKIIYVSGFSKVFSMTGFRLGYICTTKELMDAIVKVHMYMVSCAVSVVQYGTHYGFNEGLVEAKKMREEFKRRRDYVYERLINMKLDVNKPEGAFYILPSIARFNMPSEEFCERLLMEKKVAMVPGIAFGKKSDKYIRLSYAADMETLKISLDRLEEFISELDKAK</sequence>
<dbReference type="OrthoDB" id="9802328at2"/>
<dbReference type="Proteomes" id="UP000002730">
    <property type="component" value="Chromosome"/>
</dbReference>
<name>D9SLZ2_CLOC7</name>
<organism evidence="8 9">
    <name type="scientific">Clostridium cellulovorans (strain ATCC 35296 / DSM 3052 / OCM 3 / 743B)</name>
    <dbReference type="NCBI Taxonomy" id="573061"/>
    <lineage>
        <taxon>Bacteria</taxon>
        <taxon>Bacillati</taxon>
        <taxon>Bacillota</taxon>
        <taxon>Clostridia</taxon>
        <taxon>Eubacteriales</taxon>
        <taxon>Clostridiaceae</taxon>
        <taxon>Clostridium</taxon>
    </lineage>
</organism>